<proteinExistence type="predicted"/>
<dbReference type="InterPro" id="IPR001647">
    <property type="entry name" value="HTH_TetR"/>
</dbReference>
<organism evidence="4 5">
    <name type="scientific">Mycolicibacterium mucogenicum</name>
    <name type="common">Mycobacterium mucogenicum</name>
    <dbReference type="NCBI Taxonomy" id="56689"/>
    <lineage>
        <taxon>Bacteria</taxon>
        <taxon>Bacillati</taxon>
        <taxon>Actinomycetota</taxon>
        <taxon>Actinomycetes</taxon>
        <taxon>Mycobacteriales</taxon>
        <taxon>Mycobacteriaceae</taxon>
        <taxon>Mycolicibacterium</taxon>
    </lineage>
</organism>
<dbReference type="EMBL" id="LZLC01000052">
    <property type="protein sequence ID" value="OBJ44827.1"/>
    <property type="molecule type" value="Genomic_DNA"/>
</dbReference>
<evidence type="ECO:0000313" key="5">
    <source>
        <dbReference type="Proteomes" id="UP000093898"/>
    </source>
</evidence>
<evidence type="ECO:0000313" key="4">
    <source>
        <dbReference type="EMBL" id="OBJ44827.1"/>
    </source>
</evidence>
<dbReference type="GO" id="GO:0000976">
    <property type="term" value="F:transcription cis-regulatory region binding"/>
    <property type="evidence" value="ECO:0007669"/>
    <property type="project" value="TreeGrafter"/>
</dbReference>
<gene>
    <name evidence="4" type="ORF">A5630_15595</name>
</gene>
<dbReference type="Gene3D" id="1.10.357.10">
    <property type="entry name" value="Tetracycline Repressor, domain 2"/>
    <property type="match status" value="1"/>
</dbReference>
<feature type="DNA-binding region" description="H-T-H motif" evidence="2">
    <location>
        <begin position="32"/>
        <end position="51"/>
    </location>
</feature>
<dbReference type="AlphaFoldDB" id="A0A1A3H965"/>
<evidence type="ECO:0000256" key="2">
    <source>
        <dbReference type="PROSITE-ProRule" id="PRU00335"/>
    </source>
</evidence>
<accession>A0A1A3H965</accession>
<dbReference type="InterPro" id="IPR050109">
    <property type="entry name" value="HTH-type_TetR-like_transc_reg"/>
</dbReference>
<dbReference type="PANTHER" id="PTHR30055:SF226">
    <property type="entry name" value="HTH-TYPE TRANSCRIPTIONAL REGULATOR PKSA"/>
    <property type="match status" value="1"/>
</dbReference>
<protein>
    <submittedName>
        <fullName evidence="4">TetR family transcriptional regulator</fullName>
    </submittedName>
</protein>
<dbReference type="PROSITE" id="PS50977">
    <property type="entry name" value="HTH_TETR_2"/>
    <property type="match status" value="1"/>
</dbReference>
<comment type="caution">
    <text evidence="4">The sequence shown here is derived from an EMBL/GenBank/DDBJ whole genome shotgun (WGS) entry which is preliminary data.</text>
</comment>
<name>A0A1A3H965_MYCMU</name>
<dbReference type="InterPro" id="IPR009057">
    <property type="entry name" value="Homeodomain-like_sf"/>
</dbReference>
<dbReference type="OrthoDB" id="3186364at2"/>
<dbReference type="Pfam" id="PF00440">
    <property type="entry name" value="TetR_N"/>
    <property type="match status" value="1"/>
</dbReference>
<dbReference type="PANTHER" id="PTHR30055">
    <property type="entry name" value="HTH-TYPE TRANSCRIPTIONAL REGULATOR RUTR"/>
    <property type="match status" value="1"/>
</dbReference>
<dbReference type="PRINTS" id="PR00455">
    <property type="entry name" value="HTHTETR"/>
</dbReference>
<sequence length="190" mass="20606">MAKPMTTRGLARERVLEAALTLFSEHGVHGTSLKMIADHVGVGKAAVYYQFHSKDEIALEVVRPALDDMARVVRIAKALPDWDARRAVTVSGLVEMAVRHRRLAALLHSDPAIEHLITNVPDLKSVADQLRELLEGPERQARSRIASLVFLAGIGSAAANADLVDVDDADLHAALFDLGNKILQPVAEDV</sequence>
<keyword evidence="1 2" id="KW-0238">DNA-binding</keyword>
<dbReference type="SUPFAM" id="SSF46689">
    <property type="entry name" value="Homeodomain-like"/>
    <property type="match status" value="1"/>
</dbReference>
<evidence type="ECO:0000256" key="1">
    <source>
        <dbReference type="ARBA" id="ARBA00023125"/>
    </source>
</evidence>
<dbReference type="GO" id="GO:0003700">
    <property type="term" value="F:DNA-binding transcription factor activity"/>
    <property type="evidence" value="ECO:0007669"/>
    <property type="project" value="TreeGrafter"/>
</dbReference>
<dbReference type="Proteomes" id="UP000093898">
    <property type="component" value="Unassembled WGS sequence"/>
</dbReference>
<evidence type="ECO:0000259" key="3">
    <source>
        <dbReference type="PROSITE" id="PS50977"/>
    </source>
</evidence>
<feature type="domain" description="HTH tetR-type" evidence="3">
    <location>
        <begin position="9"/>
        <end position="69"/>
    </location>
</feature>
<reference evidence="5" key="1">
    <citation type="submission" date="2016-06" db="EMBL/GenBank/DDBJ databases">
        <authorList>
            <person name="Sutton G."/>
            <person name="Brinkac L."/>
            <person name="Sanka R."/>
            <person name="Adams M."/>
            <person name="Lau E."/>
            <person name="Garcia-Basteiro A."/>
            <person name="Lopez-Varela E."/>
            <person name="Palencia S."/>
        </authorList>
    </citation>
    <scope>NUCLEOTIDE SEQUENCE [LARGE SCALE GENOMIC DNA]</scope>
    <source>
        <strain evidence="5">1127319.6</strain>
    </source>
</reference>